<dbReference type="SMART" id="SM00028">
    <property type="entry name" value="TPR"/>
    <property type="match status" value="3"/>
</dbReference>
<gene>
    <name evidence="10" type="ORF">FIBSPDRAFT_739067</name>
</gene>
<dbReference type="GO" id="GO:0005874">
    <property type="term" value="C:microtubule"/>
    <property type="evidence" value="ECO:0007669"/>
    <property type="project" value="UniProtKB-KW"/>
</dbReference>
<evidence type="ECO:0000256" key="3">
    <source>
        <dbReference type="ARBA" id="ARBA00022490"/>
    </source>
</evidence>
<dbReference type="Pfam" id="PF13424">
    <property type="entry name" value="TPR_12"/>
    <property type="match status" value="2"/>
</dbReference>
<dbReference type="PANTHER" id="PTHR45783">
    <property type="entry name" value="KINESIN LIGHT CHAIN"/>
    <property type="match status" value="1"/>
</dbReference>
<dbReference type="GO" id="GO:0005737">
    <property type="term" value="C:cytoplasm"/>
    <property type="evidence" value="ECO:0007669"/>
    <property type="project" value="TreeGrafter"/>
</dbReference>
<dbReference type="InterPro" id="IPR019734">
    <property type="entry name" value="TPR_rpt"/>
</dbReference>
<evidence type="ECO:0000256" key="2">
    <source>
        <dbReference type="ARBA" id="ARBA00009622"/>
    </source>
</evidence>
<name>A0A166KX13_9AGAM</name>
<evidence type="ECO:0000256" key="6">
    <source>
        <dbReference type="ARBA" id="ARBA00022803"/>
    </source>
</evidence>
<feature type="non-terminal residue" evidence="10">
    <location>
        <position position="1"/>
    </location>
</feature>
<protein>
    <submittedName>
        <fullName evidence="10">Kif17 kinesin</fullName>
    </submittedName>
</protein>
<evidence type="ECO:0000256" key="4">
    <source>
        <dbReference type="ARBA" id="ARBA00022701"/>
    </source>
</evidence>
<keyword evidence="3" id="KW-0963">Cytoplasm</keyword>
<organism evidence="10 11">
    <name type="scientific">Athelia psychrophila</name>
    <dbReference type="NCBI Taxonomy" id="1759441"/>
    <lineage>
        <taxon>Eukaryota</taxon>
        <taxon>Fungi</taxon>
        <taxon>Dikarya</taxon>
        <taxon>Basidiomycota</taxon>
        <taxon>Agaricomycotina</taxon>
        <taxon>Agaricomycetes</taxon>
        <taxon>Agaricomycetidae</taxon>
        <taxon>Atheliales</taxon>
        <taxon>Atheliaceae</taxon>
        <taxon>Athelia</taxon>
    </lineage>
</organism>
<dbReference type="Gene3D" id="1.25.40.10">
    <property type="entry name" value="Tetratricopeptide repeat domain"/>
    <property type="match status" value="2"/>
</dbReference>
<dbReference type="InterPro" id="IPR011990">
    <property type="entry name" value="TPR-like_helical_dom_sf"/>
</dbReference>
<evidence type="ECO:0000256" key="8">
    <source>
        <dbReference type="ARBA" id="ARBA00023175"/>
    </source>
</evidence>
<dbReference type="STRING" id="436010.A0A166KX13"/>
<keyword evidence="7" id="KW-0175">Coiled coil</keyword>
<dbReference type="PRINTS" id="PR00381">
    <property type="entry name" value="KINESINLIGHT"/>
</dbReference>
<reference evidence="10 11" key="1">
    <citation type="journal article" date="2016" name="Mol. Biol. Evol.">
        <title>Comparative Genomics of Early-Diverging Mushroom-Forming Fungi Provides Insights into the Origins of Lignocellulose Decay Capabilities.</title>
        <authorList>
            <person name="Nagy L.G."/>
            <person name="Riley R."/>
            <person name="Tritt A."/>
            <person name="Adam C."/>
            <person name="Daum C."/>
            <person name="Floudas D."/>
            <person name="Sun H."/>
            <person name="Yadav J.S."/>
            <person name="Pangilinan J."/>
            <person name="Larsson K.H."/>
            <person name="Matsuura K."/>
            <person name="Barry K."/>
            <person name="Labutti K."/>
            <person name="Kuo R."/>
            <person name="Ohm R.A."/>
            <person name="Bhattacharya S.S."/>
            <person name="Shirouzu T."/>
            <person name="Yoshinaga Y."/>
            <person name="Martin F.M."/>
            <person name="Grigoriev I.V."/>
            <person name="Hibbett D.S."/>
        </authorList>
    </citation>
    <scope>NUCLEOTIDE SEQUENCE [LARGE SCALE GENOMIC DNA]</scope>
    <source>
        <strain evidence="10 11">CBS 109695</strain>
    </source>
</reference>
<evidence type="ECO:0000313" key="11">
    <source>
        <dbReference type="Proteomes" id="UP000076532"/>
    </source>
</evidence>
<dbReference type="GO" id="GO:0005871">
    <property type="term" value="C:kinesin complex"/>
    <property type="evidence" value="ECO:0007669"/>
    <property type="project" value="InterPro"/>
</dbReference>
<dbReference type="SUPFAM" id="SSF48452">
    <property type="entry name" value="TPR-like"/>
    <property type="match status" value="2"/>
</dbReference>
<dbReference type="Proteomes" id="UP000076532">
    <property type="component" value="Unassembled WGS sequence"/>
</dbReference>
<evidence type="ECO:0000256" key="1">
    <source>
        <dbReference type="ARBA" id="ARBA00004245"/>
    </source>
</evidence>
<dbReference type="GO" id="GO:0019894">
    <property type="term" value="F:kinesin binding"/>
    <property type="evidence" value="ECO:0007669"/>
    <property type="project" value="TreeGrafter"/>
</dbReference>
<keyword evidence="11" id="KW-1185">Reference proteome</keyword>
<keyword evidence="8" id="KW-0505">Motor protein</keyword>
<keyword evidence="4" id="KW-0493">Microtubule</keyword>
<comment type="subcellular location">
    <subcellularLocation>
        <location evidence="1">Cytoplasm</location>
        <location evidence="1">Cytoskeleton</location>
    </subcellularLocation>
</comment>
<dbReference type="InterPro" id="IPR002151">
    <property type="entry name" value="Kinesin_light"/>
</dbReference>
<dbReference type="GO" id="GO:0007018">
    <property type="term" value="P:microtubule-based movement"/>
    <property type="evidence" value="ECO:0007669"/>
    <property type="project" value="TreeGrafter"/>
</dbReference>
<dbReference type="Pfam" id="PF13176">
    <property type="entry name" value="TPR_7"/>
    <property type="match status" value="1"/>
</dbReference>
<dbReference type="AlphaFoldDB" id="A0A166KX13"/>
<dbReference type="EMBL" id="KV417540">
    <property type="protein sequence ID" value="KZP22341.1"/>
    <property type="molecule type" value="Genomic_DNA"/>
</dbReference>
<sequence>EGKLDEAESLYGRALTGWEKQLGADHPSTLTTVSNLAVLYQTQGKLDEAERLYGRALAGEEKQLGADHPSTLMTVHNLAHLRQHQGRNQEAEVLYRRALAGLEAKLGPDHPDTQMTLENLAEVLEAQGSYEEAEVLRERINQMLAHRRPLLGSKDIGNFNVMHSLAAVYDKRGRYEDAAPLYLSALAAQDKQFGAGHLETLATANNLSLTIGRKLRISSPAAREASS</sequence>
<keyword evidence="5" id="KW-0677">Repeat</keyword>
<evidence type="ECO:0000256" key="5">
    <source>
        <dbReference type="ARBA" id="ARBA00022737"/>
    </source>
</evidence>
<dbReference type="OrthoDB" id="539810at2759"/>
<keyword evidence="6" id="KW-0802">TPR repeat</keyword>
<accession>A0A166KX13</accession>
<dbReference type="PANTHER" id="PTHR45783:SF3">
    <property type="entry name" value="KINESIN LIGHT CHAIN"/>
    <property type="match status" value="1"/>
</dbReference>
<keyword evidence="9" id="KW-0206">Cytoskeleton</keyword>
<proteinExistence type="inferred from homology"/>
<comment type="similarity">
    <text evidence="2">Belongs to the kinesin light chain family.</text>
</comment>
<evidence type="ECO:0000313" key="10">
    <source>
        <dbReference type="EMBL" id="KZP22341.1"/>
    </source>
</evidence>
<dbReference type="GO" id="GO:0042802">
    <property type="term" value="F:identical protein binding"/>
    <property type="evidence" value="ECO:0007669"/>
    <property type="project" value="InterPro"/>
</dbReference>
<evidence type="ECO:0000256" key="9">
    <source>
        <dbReference type="ARBA" id="ARBA00023212"/>
    </source>
</evidence>
<evidence type="ECO:0000256" key="7">
    <source>
        <dbReference type="ARBA" id="ARBA00023054"/>
    </source>
</evidence>